<reference evidence="1" key="2">
    <citation type="submission" date="2019-01" db="UniProtKB">
        <authorList>
            <consortium name="EnsemblPlants"/>
        </authorList>
    </citation>
    <scope>IDENTIFICATION</scope>
    <source>
        <strain evidence="1">cv. Heinz 1706</strain>
    </source>
</reference>
<reference evidence="1" key="1">
    <citation type="journal article" date="2012" name="Nature">
        <title>The tomato genome sequence provides insights into fleshy fruit evolution.</title>
        <authorList>
            <consortium name="Tomato Genome Consortium"/>
        </authorList>
    </citation>
    <scope>NUCLEOTIDE SEQUENCE [LARGE SCALE GENOMIC DNA]</scope>
    <source>
        <strain evidence="1">cv. Heinz 1706</strain>
    </source>
</reference>
<keyword evidence="2" id="KW-1185">Reference proteome</keyword>
<dbReference type="EnsemblPlants" id="Solyc12g016160.1.1">
    <property type="protein sequence ID" value="Solyc12g016160.1.1.1"/>
    <property type="gene ID" value="Solyc12g016160.1"/>
</dbReference>
<dbReference type="Proteomes" id="UP000004994">
    <property type="component" value="Chromosome 12"/>
</dbReference>
<dbReference type="PaxDb" id="4081-Solyc12g016160.1.1"/>
<sequence length="76" mass="8613">MLRDVHSRERKAKIAEQGHFLSGGWQVQAVRQKKGRRHWELRSSREEGIVDLTLCCCVTISSSLGFTRVVAACLET</sequence>
<proteinExistence type="predicted"/>
<dbReference type="InParanoid" id="A0A3Q7J526"/>
<accession>A0A3Q7J526</accession>
<evidence type="ECO:0000313" key="1">
    <source>
        <dbReference type="EnsemblPlants" id="Solyc12g016160.1.1.1"/>
    </source>
</evidence>
<organism evidence="1">
    <name type="scientific">Solanum lycopersicum</name>
    <name type="common">Tomato</name>
    <name type="synonym">Lycopersicon esculentum</name>
    <dbReference type="NCBI Taxonomy" id="4081"/>
    <lineage>
        <taxon>Eukaryota</taxon>
        <taxon>Viridiplantae</taxon>
        <taxon>Streptophyta</taxon>
        <taxon>Embryophyta</taxon>
        <taxon>Tracheophyta</taxon>
        <taxon>Spermatophyta</taxon>
        <taxon>Magnoliopsida</taxon>
        <taxon>eudicotyledons</taxon>
        <taxon>Gunneridae</taxon>
        <taxon>Pentapetalae</taxon>
        <taxon>asterids</taxon>
        <taxon>lamiids</taxon>
        <taxon>Solanales</taxon>
        <taxon>Solanaceae</taxon>
        <taxon>Solanoideae</taxon>
        <taxon>Solaneae</taxon>
        <taxon>Solanum</taxon>
        <taxon>Solanum subgen. Lycopersicon</taxon>
    </lineage>
</organism>
<dbReference type="Gramene" id="Solyc12g016160.1.1">
    <property type="protein sequence ID" value="Solyc12g016160.1.1.1"/>
    <property type="gene ID" value="Solyc12g016160.1"/>
</dbReference>
<dbReference type="AlphaFoldDB" id="A0A3Q7J526"/>
<evidence type="ECO:0000313" key="2">
    <source>
        <dbReference type="Proteomes" id="UP000004994"/>
    </source>
</evidence>
<protein>
    <submittedName>
        <fullName evidence="1">Uncharacterized protein</fullName>
    </submittedName>
</protein>
<name>A0A3Q7J526_SOLLC</name>